<keyword evidence="6" id="KW-0675">Receptor</keyword>
<dbReference type="GO" id="GO:0016020">
    <property type="term" value="C:membrane"/>
    <property type="evidence" value="ECO:0007669"/>
    <property type="project" value="UniProtKB-SubCell"/>
</dbReference>
<evidence type="ECO:0000256" key="2">
    <source>
        <dbReference type="ARBA" id="ARBA00022692"/>
    </source>
</evidence>
<evidence type="ECO:0000256" key="5">
    <source>
        <dbReference type="ARBA" id="ARBA00023136"/>
    </source>
</evidence>
<reference evidence="9 10" key="1">
    <citation type="submission" date="2019-04" db="EMBL/GenBank/DDBJ databases">
        <title>An improved genome assembly and genetic linkage map for asparagus bean, Vigna unguiculata ssp. sesquipedialis.</title>
        <authorList>
            <person name="Xia Q."/>
            <person name="Zhang R."/>
            <person name="Dong Y."/>
        </authorList>
    </citation>
    <scope>NUCLEOTIDE SEQUENCE [LARGE SCALE GENOMIC DNA]</scope>
    <source>
        <tissue evidence="9">Leaf</tissue>
    </source>
</reference>
<evidence type="ECO:0000256" key="3">
    <source>
        <dbReference type="ARBA" id="ARBA00022729"/>
    </source>
</evidence>
<dbReference type="InterPro" id="IPR032675">
    <property type="entry name" value="LRR_dom_sf"/>
</dbReference>
<dbReference type="InterPro" id="IPR046956">
    <property type="entry name" value="RLP23-like"/>
</dbReference>
<evidence type="ECO:0000313" key="9">
    <source>
        <dbReference type="EMBL" id="QCD99238.1"/>
    </source>
</evidence>
<evidence type="ECO:0000313" key="10">
    <source>
        <dbReference type="Proteomes" id="UP000501690"/>
    </source>
</evidence>
<comment type="subcellular location">
    <subcellularLocation>
        <location evidence="1">Membrane</location>
        <topology evidence="1">Single-pass type I membrane protein</topology>
    </subcellularLocation>
</comment>
<evidence type="ECO:0000256" key="7">
    <source>
        <dbReference type="ARBA" id="ARBA00023180"/>
    </source>
</evidence>
<keyword evidence="3" id="KW-0732">Signal</keyword>
<dbReference type="EMBL" id="CP039351">
    <property type="protein sequence ID" value="QCD99238.1"/>
    <property type="molecule type" value="Genomic_DNA"/>
</dbReference>
<keyword evidence="10" id="KW-1185">Reference proteome</keyword>
<gene>
    <name evidence="9" type="ORF">DEO72_LG7g519</name>
</gene>
<proteinExistence type="predicted"/>
<evidence type="ECO:0000256" key="1">
    <source>
        <dbReference type="ARBA" id="ARBA00004479"/>
    </source>
</evidence>
<sequence>MRYQTCEFERAHRVHLRIYQVYTKNEFASNSKAISKNVNLDELTLTRKIPSGTQLQGFTTLSYMGNHDLCGPPLTKMCVQDDNHKDTKLVDEDGNQSIFLAWFYIGIESGFTTGFLGVCCAIFLNRKLRHAYFKFLYDLRDRLYVMVIINMNPFR</sequence>
<protein>
    <submittedName>
        <fullName evidence="9">Uncharacterized protein</fullName>
    </submittedName>
</protein>
<dbReference type="Gene3D" id="3.80.10.10">
    <property type="entry name" value="Ribonuclease Inhibitor"/>
    <property type="match status" value="1"/>
</dbReference>
<dbReference type="AlphaFoldDB" id="A0A4D6MG25"/>
<evidence type="ECO:0000256" key="6">
    <source>
        <dbReference type="ARBA" id="ARBA00023170"/>
    </source>
</evidence>
<evidence type="ECO:0000256" key="8">
    <source>
        <dbReference type="SAM" id="Phobius"/>
    </source>
</evidence>
<dbReference type="PANTHER" id="PTHR48063:SF98">
    <property type="entry name" value="LRR RECEPTOR-LIKE SERINE_THREONINE-PROTEIN KINASE FLS2"/>
    <property type="match status" value="1"/>
</dbReference>
<keyword evidence="2 8" id="KW-0812">Transmembrane</keyword>
<dbReference type="Proteomes" id="UP000501690">
    <property type="component" value="Linkage Group LG7"/>
</dbReference>
<keyword evidence="5 8" id="KW-0472">Membrane</keyword>
<dbReference type="PANTHER" id="PTHR48063">
    <property type="entry name" value="LRR RECEPTOR-LIKE KINASE"/>
    <property type="match status" value="1"/>
</dbReference>
<evidence type="ECO:0000256" key="4">
    <source>
        <dbReference type="ARBA" id="ARBA00022989"/>
    </source>
</evidence>
<keyword evidence="7" id="KW-0325">Glycoprotein</keyword>
<organism evidence="9 10">
    <name type="scientific">Vigna unguiculata</name>
    <name type="common">Cowpea</name>
    <dbReference type="NCBI Taxonomy" id="3917"/>
    <lineage>
        <taxon>Eukaryota</taxon>
        <taxon>Viridiplantae</taxon>
        <taxon>Streptophyta</taxon>
        <taxon>Embryophyta</taxon>
        <taxon>Tracheophyta</taxon>
        <taxon>Spermatophyta</taxon>
        <taxon>Magnoliopsida</taxon>
        <taxon>eudicotyledons</taxon>
        <taxon>Gunneridae</taxon>
        <taxon>Pentapetalae</taxon>
        <taxon>rosids</taxon>
        <taxon>fabids</taxon>
        <taxon>Fabales</taxon>
        <taxon>Fabaceae</taxon>
        <taxon>Papilionoideae</taxon>
        <taxon>50 kb inversion clade</taxon>
        <taxon>NPAAA clade</taxon>
        <taxon>indigoferoid/millettioid clade</taxon>
        <taxon>Phaseoleae</taxon>
        <taxon>Vigna</taxon>
    </lineage>
</organism>
<accession>A0A4D6MG25</accession>
<keyword evidence="4 8" id="KW-1133">Transmembrane helix</keyword>
<feature type="transmembrane region" description="Helical" evidence="8">
    <location>
        <begin position="99"/>
        <end position="124"/>
    </location>
</feature>
<name>A0A4D6MG25_VIGUN</name>